<keyword evidence="4 9" id="KW-0460">Magnesium</keyword>
<sequence length="264" mass="27145">MALGWQMLERDRGGSMSIGAGQERRQDAGLGLARPSAGIAVDLRLYGILDTGVLGDDAAALAALAAEAVAGGATLLQYRDKDLTDARAALARIRAIHAAVNGRAPLLVNDRVDLALAAGVEGVHLGQSDLHPEEARRLLGPRAIIGLTVKTGAQADELYRLPIDYACIGGVFATASKDNPDPPVGLDGLQRIVFRARLARGQALPLGAIAGIDASNAASVIRAGADGVALIGALFKGGATEAKARDLRARVDEALGQRGNAGMR</sequence>
<evidence type="ECO:0000256" key="9">
    <source>
        <dbReference type="HAMAP-Rule" id="MF_00097"/>
    </source>
</evidence>
<comment type="pathway">
    <text evidence="1 9 11">Cofactor biosynthesis; thiamine diphosphate biosynthesis; thiamine phosphate from 4-amino-2-methyl-5-diphosphomethylpyrimidine and 4-methyl-5-(2-phosphoethyl)-thiazole: step 1/1.</text>
</comment>
<organism evidence="13 14">
    <name type="scientific">Methylorubrum aminovorans</name>
    <dbReference type="NCBI Taxonomy" id="269069"/>
    <lineage>
        <taxon>Bacteria</taxon>
        <taxon>Pseudomonadati</taxon>
        <taxon>Pseudomonadota</taxon>
        <taxon>Alphaproteobacteria</taxon>
        <taxon>Hyphomicrobiales</taxon>
        <taxon>Methylobacteriaceae</taxon>
        <taxon>Methylorubrum</taxon>
    </lineage>
</organism>
<dbReference type="EC" id="2.5.1.3" evidence="9"/>
<feature type="binding site" evidence="9">
    <location>
        <position position="110"/>
    </location>
    <ligand>
        <name>Mg(2+)</name>
        <dbReference type="ChEBI" id="CHEBI:18420"/>
    </ligand>
</feature>
<comment type="cofactor">
    <cofactor evidence="9">
        <name>Mg(2+)</name>
        <dbReference type="ChEBI" id="CHEBI:18420"/>
    </cofactor>
    <text evidence="9">Binds 1 Mg(2+) ion per subunit.</text>
</comment>
<keyword evidence="2 9" id="KW-0808">Transferase</keyword>
<dbReference type="CDD" id="cd00564">
    <property type="entry name" value="TMP_TenI"/>
    <property type="match status" value="1"/>
</dbReference>
<feature type="binding site" evidence="9">
    <location>
        <position position="148"/>
    </location>
    <ligand>
        <name>4-amino-2-methyl-5-(diphosphooxymethyl)pyrimidine</name>
        <dbReference type="ChEBI" id="CHEBI:57841"/>
    </ligand>
</feature>
<dbReference type="PANTHER" id="PTHR20857">
    <property type="entry name" value="THIAMINE-PHOSPHATE PYROPHOSPHORYLASE"/>
    <property type="match status" value="1"/>
</dbReference>
<feature type="binding site" evidence="9">
    <location>
        <begin position="77"/>
        <end position="81"/>
    </location>
    <ligand>
        <name>4-amino-2-methyl-5-(diphosphooxymethyl)pyrimidine</name>
        <dbReference type="ChEBI" id="CHEBI:57841"/>
    </ligand>
</feature>
<evidence type="ECO:0000256" key="5">
    <source>
        <dbReference type="ARBA" id="ARBA00022977"/>
    </source>
</evidence>
<accession>A0ABQ4UEY9</accession>
<keyword evidence="3 9" id="KW-0479">Metal-binding</keyword>
<protein>
    <recommendedName>
        <fullName evidence="9">Thiamine-phosphate synthase</fullName>
        <shortName evidence="9">TP synthase</shortName>
        <shortName evidence="9">TPS</shortName>
        <ecNumber evidence="9">2.5.1.3</ecNumber>
    </recommendedName>
    <alternativeName>
        <fullName evidence="9">Thiamine-phosphate pyrophosphorylase</fullName>
        <shortName evidence="9">TMP pyrophosphorylase</shortName>
        <shortName evidence="9">TMP-PPase</shortName>
    </alternativeName>
</protein>
<comment type="function">
    <text evidence="9">Condenses 4-methyl-5-(beta-hydroxyethyl)thiazole monophosphate (THZ-P) and 2-methyl-4-amino-5-hydroxymethyl pyrimidine pyrophosphate (HMP-PP) to form thiamine monophosphate (TMP).</text>
</comment>
<dbReference type="Pfam" id="PF02581">
    <property type="entry name" value="TMP-TENI"/>
    <property type="match status" value="1"/>
</dbReference>
<dbReference type="HAMAP" id="MF_00097">
    <property type="entry name" value="TMP_synthase"/>
    <property type="match status" value="1"/>
</dbReference>
<evidence type="ECO:0000256" key="1">
    <source>
        <dbReference type="ARBA" id="ARBA00005165"/>
    </source>
</evidence>
<evidence type="ECO:0000256" key="6">
    <source>
        <dbReference type="ARBA" id="ARBA00047334"/>
    </source>
</evidence>
<feature type="domain" description="Thiamine phosphate synthase/TenI" evidence="12">
    <location>
        <begin position="46"/>
        <end position="234"/>
    </location>
</feature>
<evidence type="ECO:0000256" key="11">
    <source>
        <dbReference type="RuleBase" id="RU004253"/>
    </source>
</evidence>
<evidence type="ECO:0000256" key="3">
    <source>
        <dbReference type="ARBA" id="ARBA00022723"/>
    </source>
</evidence>
<feature type="binding site" evidence="9">
    <location>
        <position position="177"/>
    </location>
    <ligand>
        <name>4-amino-2-methyl-5-(diphosphooxymethyl)pyrimidine</name>
        <dbReference type="ChEBI" id="CHEBI:57841"/>
    </ligand>
</feature>
<evidence type="ECO:0000256" key="7">
    <source>
        <dbReference type="ARBA" id="ARBA00047851"/>
    </source>
</evidence>
<evidence type="ECO:0000313" key="14">
    <source>
        <dbReference type="Proteomes" id="UP001055039"/>
    </source>
</evidence>
<comment type="catalytic activity">
    <reaction evidence="6 9 10">
        <text>4-methyl-5-(2-phosphooxyethyl)-thiazole + 4-amino-2-methyl-5-(diphosphooxymethyl)pyrimidine + H(+) = thiamine phosphate + diphosphate</text>
        <dbReference type="Rhea" id="RHEA:22328"/>
        <dbReference type="ChEBI" id="CHEBI:15378"/>
        <dbReference type="ChEBI" id="CHEBI:33019"/>
        <dbReference type="ChEBI" id="CHEBI:37575"/>
        <dbReference type="ChEBI" id="CHEBI:57841"/>
        <dbReference type="ChEBI" id="CHEBI:58296"/>
        <dbReference type="EC" id="2.5.1.3"/>
    </reaction>
</comment>
<reference evidence="13" key="1">
    <citation type="journal article" date="2021" name="Front. Microbiol.">
        <title>Comprehensive Comparative Genomics and Phenotyping of Methylobacterium Species.</title>
        <authorList>
            <person name="Alessa O."/>
            <person name="Ogura Y."/>
            <person name="Fujitani Y."/>
            <person name="Takami H."/>
            <person name="Hayashi T."/>
            <person name="Sahin N."/>
            <person name="Tani A."/>
        </authorList>
    </citation>
    <scope>NUCLEOTIDE SEQUENCE</scope>
    <source>
        <strain evidence="13">NBRC 15686</strain>
    </source>
</reference>
<evidence type="ECO:0000256" key="2">
    <source>
        <dbReference type="ARBA" id="ARBA00022679"/>
    </source>
</evidence>
<keyword evidence="14" id="KW-1185">Reference proteome</keyword>
<dbReference type="InterPro" id="IPR022998">
    <property type="entry name" value="ThiamineP_synth_TenI"/>
</dbReference>
<feature type="binding site" evidence="9">
    <location>
        <begin position="174"/>
        <end position="176"/>
    </location>
    <ligand>
        <name>2-[(2R,5Z)-2-carboxy-4-methylthiazol-5(2H)-ylidene]ethyl phosphate</name>
        <dbReference type="ChEBI" id="CHEBI:62899"/>
    </ligand>
</feature>
<gene>
    <name evidence="13" type="primary">thiE_2</name>
    <name evidence="9" type="synonym">thiE</name>
    <name evidence="13" type="ORF">LNAOJCKE_3095</name>
</gene>
<evidence type="ECO:0000259" key="12">
    <source>
        <dbReference type="Pfam" id="PF02581"/>
    </source>
</evidence>
<dbReference type="SUPFAM" id="SSF51391">
    <property type="entry name" value="Thiamin phosphate synthase"/>
    <property type="match status" value="1"/>
</dbReference>
<proteinExistence type="inferred from homology"/>
<evidence type="ECO:0000256" key="10">
    <source>
        <dbReference type="RuleBase" id="RU003826"/>
    </source>
</evidence>
<evidence type="ECO:0000256" key="4">
    <source>
        <dbReference type="ARBA" id="ARBA00022842"/>
    </source>
</evidence>
<comment type="caution">
    <text evidence="13">The sequence shown here is derived from an EMBL/GenBank/DDBJ whole genome shotgun (WGS) entry which is preliminary data.</text>
</comment>
<feature type="binding site" evidence="9">
    <location>
        <position position="129"/>
    </location>
    <ligand>
        <name>Mg(2+)</name>
        <dbReference type="ChEBI" id="CHEBI:18420"/>
    </ligand>
</feature>
<dbReference type="NCBIfam" id="TIGR00693">
    <property type="entry name" value="thiE"/>
    <property type="match status" value="1"/>
</dbReference>
<dbReference type="Proteomes" id="UP001055039">
    <property type="component" value="Unassembled WGS sequence"/>
</dbReference>
<dbReference type="InterPro" id="IPR034291">
    <property type="entry name" value="TMP_synthase"/>
</dbReference>
<keyword evidence="5 9" id="KW-0784">Thiamine biosynthesis</keyword>
<comment type="catalytic activity">
    <reaction evidence="7 9 10">
        <text>2-(2-carboxy-4-methylthiazol-5-yl)ethyl phosphate + 4-amino-2-methyl-5-(diphosphooxymethyl)pyrimidine + 2 H(+) = thiamine phosphate + CO2 + diphosphate</text>
        <dbReference type="Rhea" id="RHEA:47848"/>
        <dbReference type="ChEBI" id="CHEBI:15378"/>
        <dbReference type="ChEBI" id="CHEBI:16526"/>
        <dbReference type="ChEBI" id="CHEBI:33019"/>
        <dbReference type="ChEBI" id="CHEBI:37575"/>
        <dbReference type="ChEBI" id="CHEBI:57841"/>
        <dbReference type="ChEBI" id="CHEBI:62890"/>
        <dbReference type="EC" id="2.5.1.3"/>
    </reaction>
</comment>
<comment type="caution">
    <text evidence="9">Lacks conserved residue(s) required for the propagation of feature annotation.</text>
</comment>
<dbReference type="InterPro" id="IPR036206">
    <property type="entry name" value="ThiamineP_synth_sf"/>
</dbReference>
<comment type="similarity">
    <text evidence="9 10">Belongs to the thiamine-phosphate synthase family.</text>
</comment>
<comment type="catalytic activity">
    <reaction evidence="8 9 10">
        <text>2-[(2R,5Z)-2-carboxy-4-methylthiazol-5(2H)-ylidene]ethyl phosphate + 4-amino-2-methyl-5-(diphosphooxymethyl)pyrimidine + 2 H(+) = thiamine phosphate + CO2 + diphosphate</text>
        <dbReference type="Rhea" id="RHEA:47844"/>
        <dbReference type="ChEBI" id="CHEBI:15378"/>
        <dbReference type="ChEBI" id="CHEBI:16526"/>
        <dbReference type="ChEBI" id="CHEBI:33019"/>
        <dbReference type="ChEBI" id="CHEBI:37575"/>
        <dbReference type="ChEBI" id="CHEBI:57841"/>
        <dbReference type="ChEBI" id="CHEBI:62899"/>
        <dbReference type="EC" id="2.5.1.3"/>
    </reaction>
</comment>
<feature type="binding site" evidence="9">
    <location>
        <position position="211"/>
    </location>
    <ligand>
        <name>2-[(2R,5Z)-2-carboxy-4-methylthiazol-5(2H)-ylidene]ethyl phosphate</name>
        <dbReference type="ChEBI" id="CHEBI:62899"/>
    </ligand>
</feature>
<evidence type="ECO:0000256" key="8">
    <source>
        <dbReference type="ARBA" id="ARBA00047883"/>
    </source>
</evidence>
<feature type="binding site" evidence="9">
    <location>
        <position position="109"/>
    </location>
    <ligand>
        <name>4-amino-2-methyl-5-(diphosphooxymethyl)pyrimidine</name>
        <dbReference type="ChEBI" id="CHEBI:57841"/>
    </ligand>
</feature>
<reference evidence="13" key="2">
    <citation type="submission" date="2021-08" db="EMBL/GenBank/DDBJ databases">
        <authorList>
            <person name="Tani A."/>
            <person name="Ola A."/>
            <person name="Ogura Y."/>
            <person name="Katsura K."/>
            <person name="Hayashi T."/>
        </authorList>
    </citation>
    <scope>NUCLEOTIDE SEQUENCE</scope>
    <source>
        <strain evidence="13">NBRC 15686</strain>
    </source>
</reference>
<name>A0ABQ4UEY9_9HYPH</name>
<dbReference type="Gene3D" id="3.20.20.70">
    <property type="entry name" value="Aldolase class I"/>
    <property type="match status" value="1"/>
</dbReference>
<dbReference type="InterPro" id="IPR013785">
    <property type="entry name" value="Aldolase_TIM"/>
</dbReference>
<dbReference type="PANTHER" id="PTHR20857:SF15">
    <property type="entry name" value="THIAMINE-PHOSPHATE SYNTHASE"/>
    <property type="match status" value="1"/>
</dbReference>
<evidence type="ECO:0000313" key="13">
    <source>
        <dbReference type="EMBL" id="GJE65881.1"/>
    </source>
</evidence>
<dbReference type="EMBL" id="BPRC01000010">
    <property type="protein sequence ID" value="GJE65881.1"/>
    <property type="molecule type" value="Genomic_DNA"/>
</dbReference>